<protein>
    <submittedName>
        <fullName evidence="1">GTP pyrophosphokinase</fullName>
    </submittedName>
</protein>
<reference evidence="1" key="1">
    <citation type="submission" date="2019-04" db="EMBL/GenBank/DDBJ databases">
        <title>Microbes associate with the intestines of laboratory mice.</title>
        <authorList>
            <person name="Navarre W."/>
            <person name="Wong E."/>
            <person name="Huang K."/>
            <person name="Tropini C."/>
            <person name="Ng K."/>
            <person name="Yu B."/>
        </authorList>
    </citation>
    <scope>NUCLEOTIDE SEQUENCE</scope>
    <source>
        <strain evidence="1">NM01_1-7b</strain>
    </source>
</reference>
<dbReference type="EMBL" id="SRYA01000069">
    <property type="protein sequence ID" value="TGY91135.1"/>
    <property type="molecule type" value="Genomic_DNA"/>
</dbReference>
<dbReference type="Proteomes" id="UP000304953">
    <property type="component" value="Unassembled WGS sequence"/>
</dbReference>
<accession>A0AC61RQ25</accession>
<name>A0AC61RQ25_9FIRM</name>
<evidence type="ECO:0000313" key="2">
    <source>
        <dbReference type="Proteomes" id="UP000304953"/>
    </source>
</evidence>
<sequence length="203" mass="23869">MELKDFLQQEEFLVKCQWGISLISARLQMINAELGMRCGREVIHRYSSRIKSYESIAAKLRKKGVEESVQSMEEYVNDVVGIRAVCTYTDDLYRIGEMLCAQQDIHLIKKKDYIRHPKKSGYRSLHLIFQVPVSFQEETRWVKIEVQLRTGAMDYWAGLDYQLQYKKENRKAKNIGRELKAYANAIEQIDSKVLELRKRIEAI</sequence>
<gene>
    <name evidence="1" type="ORF">E5329_22655</name>
</gene>
<keyword evidence="2" id="KW-1185">Reference proteome</keyword>
<comment type="caution">
    <text evidence="1">The sequence shown here is derived from an EMBL/GenBank/DDBJ whole genome shotgun (WGS) entry which is preliminary data.</text>
</comment>
<proteinExistence type="predicted"/>
<evidence type="ECO:0000313" key="1">
    <source>
        <dbReference type="EMBL" id="TGY91135.1"/>
    </source>
</evidence>
<organism evidence="1 2">
    <name type="scientific">Petralouisia muris</name>
    <dbReference type="NCBI Taxonomy" id="3032872"/>
    <lineage>
        <taxon>Bacteria</taxon>
        <taxon>Bacillati</taxon>
        <taxon>Bacillota</taxon>
        <taxon>Clostridia</taxon>
        <taxon>Lachnospirales</taxon>
        <taxon>Lachnospiraceae</taxon>
        <taxon>Petralouisia</taxon>
    </lineage>
</organism>